<dbReference type="GO" id="GO:0071555">
    <property type="term" value="P:cell wall organization"/>
    <property type="evidence" value="ECO:0007669"/>
    <property type="project" value="UniProtKB-KW"/>
</dbReference>
<feature type="binding site" evidence="8">
    <location>
        <begin position="214"/>
        <end position="215"/>
    </location>
    <ligand>
        <name>UDP-N-acetyl-alpha-D-muramoyl-L-alanyl-D-glutamate</name>
        <dbReference type="ChEBI" id="CHEBI:83900"/>
    </ligand>
</feature>
<feature type="binding site" evidence="8">
    <location>
        <begin position="168"/>
        <end position="174"/>
    </location>
    <ligand>
        <name>ATP</name>
        <dbReference type="ChEBI" id="CHEBI:30616"/>
    </ligand>
</feature>
<dbReference type="GO" id="GO:0005524">
    <property type="term" value="F:ATP binding"/>
    <property type="evidence" value="ECO:0007669"/>
    <property type="project" value="UniProtKB-UniRule"/>
</dbReference>
<dbReference type="InterPro" id="IPR013221">
    <property type="entry name" value="Mur_ligase_cen"/>
</dbReference>
<feature type="binding site" evidence="8">
    <location>
        <position position="247"/>
    </location>
    <ligand>
        <name>UDP-N-acetyl-alpha-D-muramoyl-L-alanyl-D-glutamate</name>
        <dbReference type="ChEBI" id="CHEBI:83900"/>
    </ligand>
</feature>
<dbReference type="UniPathway" id="UPA00219"/>
<feature type="binding site" evidence="8">
    <location>
        <position position="55"/>
    </location>
    <ligand>
        <name>UDP-N-acetyl-alpha-D-muramoyl-L-alanyl-D-glutamate</name>
        <dbReference type="ChEBI" id="CHEBI:83900"/>
    </ligand>
</feature>
<dbReference type="Gene3D" id="3.40.1190.10">
    <property type="entry name" value="Mur-like, catalytic domain"/>
    <property type="match status" value="1"/>
</dbReference>
<keyword evidence="8 9" id="KW-0133">Cell shape</keyword>
<keyword evidence="8" id="KW-0067">ATP-binding</keyword>
<dbReference type="EC" id="6.3.2.13" evidence="3 8"/>
<comment type="function">
    <text evidence="8">Catalyzes the addition of meso-diaminopimelic acid to the nucleotide precursor UDP-N-acetylmuramoyl-L-alanyl-D-glutamate (UMAG) in the biosynthesis of bacterial cell-wall peptidoglycan.</text>
</comment>
<dbReference type="Proteomes" id="UP000188357">
    <property type="component" value="Unassembled WGS sequence"/>
</dbReference>
<feature type="binding site" evidence="8">
    <location>
        <position position="241"/>
    </location>
    <ligand>
        <name>UDP-N-acetyl-alpha-D-muramoyl-L-alanyl-D-glutamate</name>
        <dbReference type="ChEBI" id="CHEBI:83900"/>
    </ligand>
</feature>
<dbReference type="GO" id="GO:0008360">
    <property type="term" value="P:regulation of cell shape"/>
    <property type="evidence" value="ECO:0007669"/>
    <property type="project" value="UniProtKB-KW"/>
</dbReference>
<comment type="cofactor">
    <cofactor evidence="8">
        <name>Mg(2+)</name>
        <dbReference type="ChEBI" id="CHEBI:18420"/>
    </cofactor>
</comment>
<dbReference type="GO" id="GO:0009252">
    <property type="term" value="P:peptidoglycan biosynthetic process"/>
    <property type="evidence" value="ECO:0007669"/>
    <property type="project" value="UniProtKB-UniRule"/>
</dbReference>
<evidence type="ECO:0000256" key="9">
    <source>
        <dbReference type="RuleBase" id="RU004135"/>
    </source>
</evidence>
<organism evidence="12 13">
    <name type="scientific">Psychrobacter piechaudii</name>
    <dbReference type="NCBI Taxonomy" id="1945521"/>
    <lineage>
        <taxon>Bacteria</taxon>
        <taxon>Pseudomonadati</taxon>
        <taxon>Pseudomonadota</taxon>
        <taxon>Gammaproteobacteria</taxon>
        <taxon>Moraxellales</taxon>
        <taxon>Moraxellaceae</taxon>
        <taxon>Psychrobacter</taxon>
    </lineage>
</organism>
<gene>
    <name evidence="8 12" type="primary">murE</name>
    <name evidence="12" type="ORF">A1232T_00381</name>
</gene>
<dbReference type="InterPro" id="IPR005761">
    <property type="entry name" value="UDP-N-AcMur-Glu-dNH2Pim_ligase"/>
</dbReference>
<comment type="pathway">
    <text evidence="8 9">Cell wall biogenesis; peptidoglycan biosynthesis.</text>
</comment>
<dbReference type="STRING" id="1945521.A1232T_00381"/>
<keyword evidence="8" id="KW-0963">Cytoplasm</keyword>
<protein>
    <recommendedName>
        <fullName evidence="4 8">UDP-N-acetylmuramoyl-L-alanyl-D-glutamate--2,6-diaminopimelate ligase</fullName>
        <ecNumber evidence="3 8">6.3.2.13</ecNumber>
    </recommendedName>
    <alternativeName>
        <fullName evidence="5 8">Meso-A2pm-adding enzyme</fullName>
    </alternativeName>
    <alternativeName>
        <fullName evidence="6 8">Meso-diaminopimelate-adding enzyme</fullName>
    </alternativeName>
    <alternativeName>
        <fullName evidence="7 8">UDP-MurNAc-L-Ala-D-Glu:meso-diaminopimelate ligase</fullName>
    </alternativeName>
    <alternativeName>
        <fullName evidence="8">UDP-MurNAc-tripeptide synthetase</fullName>
    </alternativeName>
    <alternativeName>
        <fullName evidence="8">UDP-N-acetylmuramyl-tripeptide synthetase</fullName>
    </alternativeName>
</protein>
<dbReference type="GO" id="GO:0051301">
    <property type="term" value="P:cell division"/>
    <property type="evidence" value="ECO:0007669"/>
    <property type="project" value="UniProtKB-KW"/>
</dbReference>
<evidence type="ECO:0000259" key="10">
    <source>
        <dbReference type="Pfam" id="PF02875"/>
    </source>
</evidence>
<feature type="binding site" evidence="8">
    <location>
        <position position="249"/>
    </location>
    <ligand>
        <name>UDP-N-acetyl-alpha-D-muramoyl-L-alanyl-D-glutamate</name>
        <dbReference type="ChEBI" id="CHEBI:83900"/>
    </ligand>
</feature>
<dbReference type="InterPro" id="IPR036565">
    <property type="entry name" value="Mur-like_cat_sf"/>
</dbReference>
<feature type="domain" description="Mur ligase C-terminal" evidence="10">
    <location>
        <begin position="407"/>
        <end position="541"/>
    </location>
</feature>
<evidence type="ECO:0000256" key="4">
    <source>
        <dbReference type="ARBA" id="ARBA00072883"/>
    </source>
</evidence>
<dbReference type="NCBIfam" id="NF001126">
    <property type="entry name" value="PRK00139.1-4"/>
    <property type="match status" value="1"/>
</dbReference>
<dbReference type="RefSeq" id="WP_077450229.1">
    <property type="nucleotide sequence ID" value="NZ_FUGE01000060.1"/>
</dbReference>
<evidence type="ECO:0000259" key="11">
    <source>
        <dbReference type="Pfam" id="PF08245"/>
    </source>
</evidence>
<feature type="binding site" evidence="8">
    <location>
        <position position="462"/>
    </location>
    <ligand>
        <name>meso-2,6-diaminopimelate</name>
        <dbReference type="ChEBI" id="CHEBI:57791"/>
    </ligand>
</feature>
<keyword evidence="8 9" id="KW-0961">Cell wall biogenesis/degradation</keyword>
<keyword evidence="8 12" id="KW-0436">Ligase</keyword>
<dbReference type="GO" id="GO:0008765">
    <property type="term" value="F:UDP-N-acetylmuramoylalanyl-D-glutamate-2,6-diaminopimelate ligase activity"/>
    <property type="evidence" value="ECO:0007669"/>
    <property type="project" value="UniProtKB-UniRule"/>
</dbReference>
<feature type="modified residue" description="N6-carboxylysine" evidence="8">
    <location>
        <position position="281"/>
    </location>
</feature>
<dbReference type="PANTHER" id="PTHR23135">
    <property type="entry name" value="MUR LIGASE FAMILY MEMBER"/>
    <property type="match status" value="1"/>
</dbReference>
<accession>A0A1R4GFS4</accession>
<dbReference type="GO" id="GO:0005737">
    <property type="term" value="C:cytoplasm"/>
    <property type="evidence" value="ECO:0007669"/>
    <property type="project" value="UniProtKB-SubCell"/>
</dbReference>
<dbReference type="Pfam" id="PF08245">
    <property type="entry name" value="Mur_ligase_M"/>
    <property type="match status" value="1"/>
</dbReference>
<evidence type="ECO:0000313" key="12">
    <source>
        <dbReference type="EMBL" id="SJM66943.1"/>
    </source>
</evidence>
<evidence type="ECO:0000256" key="2">
    <source>
        <dbReference type="ARBA" id="ARBA00050251"/>
    </source>
</evidence>
<keyword evidence="8 9" id="KW-0132">Cell division</keyword>
<proteinExistence type="inferred from homology"/>
<dbReference type="EMBL" id="FUGE01000060">
    <property type="protein sequence ID" value="SJM66943.1"/>
    <property type="molecule type" value="Genomic_DNA"/>
</dbReference>
<dbReference type="AlphaFoldDB" id="A0A1R4GFS4"/>
<dbReference type="PANTHER" id="PTHR23135:SF4">
    <property type="entry name" value="UDP-N-ACETYLMURAMOYL-L-ALANYL-D-GLUTAMATE--2,6-DIAMINOPIMELATE LIGASE MURE HOMOLOG, CHLOROPLASTIC"/>
    <property type="match status" value="1"/>
</dbReference>
<dbReference type="InterPro" id="IPR004101">
    <property type="entry name" value="Mur_ligase_C"/>
</dbReference>
<feature type="binding site" evidence="8">
    <location>
        <position position="57"/>
    </location>
    <ligand>
        <name>UDP-N-acetyl-alpha-D-muramoyl-L-alanyl-D-glutamate</name>
        <dbReference type="ChEBI" id="CHEBI:83900"/>
    </ligand>
</feature>
<comment type="PTM">
    <text evidence="8">Carboxylation is probably crucial for Mg(2+) binding and, consequently, for the gamma-phosphate positioning of ATP.</text>
</comment>
<dbReference type="FunFam" id="3.90.190.20:FF:000006">
    <property type="entry name" value="UDP-N-acetylmuramoyl-L-alanyl-D-glutamate--2,6-diaminopimelate ligase"/>
    <property type="match status" value="1"/>
</dbReference>
<dbReference type="SUPFAM" id="SSF53244">
    <property type="entry name" value="MurD-like peptide ligases, peptide-binding domain"/>
    <property type="match status" value="1"/>
</dbReference>
<evidence type="ECO:0000256" key="5">
    <source>
        <dbReference type="ARBA" id="ARBA00075482"/>
    </source>
</evidence>
<comment type="caution">
    <text evidence="8">Lacks conserved residue(s) required for the propagation of feature annotation.</text>
</comment>
<evidence type="ECO:0000256" key="1">
    <source>
        <dbReference type="ARBA" id="ARBA00005898"/>
    </source>
</evidence>
<dbReference type="NCBIfam" id="TIGR01085">
    <property type="entry name" value="murE"/>
    <property type="match status" value="1"/>
</dbReference>
<feature type="domain" description="Mur ligase central" evidence="11">
    <location>
        <begin position="166"/>
        <end position="383"/>
    </location>
</feature>
<dbReference type="InterPro" id="IPR036615">
    <property type="entry name" value="Mur_ligase_C_dom_sf"/>
</dbReference>
<dbReference type="OrthoDB" id="9800958at2"/>
<evidence type="ECO:0000256" key="7">
    <source>
        <dbReference type="ARBA" id="ARBA00081560"/>
    </source>
</evidence>
<reference evidence="12 13" key="1">
    <citation type="submission" date="2017-02" db="EMBL/GenBank/DDBJ databases">
        <authorList>
            <person name="Peterson S.W."/>
        </authorList>
    </citation>
    <scope>NUCLEOTIDE SEQUENCE [LARGE SCALE GENOMIC DNA]</scope>
    <source>
        <strain evidence="12">Psychrobacter_piechaudii</strain>
    </source>
</reference>
<keyword evidence="8" id="KW-0460">Magnesium</keyword>
<evidence type="ECO:0000256" key="6">
    <source>
        <dbReference type="ARBA" id="ARBA00076158"/>
    </source>
</evidence>
<sequence length="573" mass="62033">MTANQTTAIDSEASVLTLRQVAEVAVKILPQQTQTLQQLLSQPQGLDSEFSRFVLDSRQLANANEAESTAPAAFVLLKSHTQPIEKSQQYAKAASKQAAFILTEIDPEALGYNAQSSDYACSVLYVTNLRDILGSLIQISLLLTNSLSTINSADDMLSLLPQVIAVTGTNGKTTISQLIAQLCQFSNLSQLQNSAVMGTAGNGRLDSLVQASHTTGDALAVQSFLRQMHDEKVDVLALEASSHGLDQQRLQGVPVTVAVYSNLSRDHLDYHPDMQDYARAKARLFDKAYFPQLTHAVINADDEFAPLMIETAKNSGVKVWLYSLQADFSENSNMDCEAYFVAKSIEPSLEGVKIEIETSFGPLTLHSPLLGRFNVANLLAAVAGAMALGVELEAVPALVGQLHGASGRMQRVALDEQGSQPEQGVFIVDYAHTPDALTQVLTSLKSHCSGNLWAIFGCGGDRDKGKRPLMAQAGLAMADKVVLTADNPRSEDPEMILQDMQQGMTEQQHAKTTVIADRKQAIQYAVEQAAADDIVVIAGKGHETYQEIKGVRYDFDDRLVLQQALIEASQNKA</sequence>
<dbReference type="SUPFAM" id="SSF53623">
    <property type="entry name" value="MurD-like peptide ligases, catalytic domain"/>
    <property type="match status" value="1"/>
</dbReference>
<keyword evidence="8" id="KW-0547">Nucleotide-binding</keyword>
<evidence type="ECO:0000256" key="8">
    <source>
        <dbReference type="HAMAP-Rule" id="MF_00208"/>
    </source>
</evidence>
<evidence type="ECO:0000256" key="3">
    <source>
        <dbReference type="ARBA" id="ARBA00066633"/>
    </source>
</evidence>
<name>A0A1R4GFS4_9GAMM</name>
<comment type="catalytic activity">
    <reaction evidence="2 8">
        <text>UDP-N-acetyl-alpha-D-muramoyl-L-alanyl-D-glutamate + meso-2,6-diaminopimelate + ATP = UDP-N-acetyl-alpha-D-muramoyl-L-alanyl-gamma-D-glutamyl-meso-2,6-diaminopimelate + ADP + phosphate + H(+)</text>
        <dbReference type="Rhea" id="RHEA:23676"/>
        <dbReference type="ChEBI" id="CHEBI:15378"/>
        <dbReference type="ChEBI" id="CHEBI:30616"/>
        <dbReference type="ChEBI" id="CHEBI:43474"/>
        <dbReference type="ChEBI" id="CHEBI:57791"/>
        <dbReference type="ChEBI" id="CHEBI:83900"/>
        <dbReference type="ChEBI" id="CHEBI:83905"/>
        <dbReference type="ChEBI" id="CHEBI:456216"/>
        <dbReference type="EC" id="6.3.2.13"/>
    </reaction>
</comment>
<dbReference type="Pfam" id="PF02875">
    <property type="entry name" value="Mur_ligase_C"/>
    <property type="match status" value="1"/>
</dbReference>
<comment type="similarity">
    <text evidence="1 8">Belongs to the MurCDEF family. MurE subfamily.</text>
</comment>
<dbReference type="HAMAP" id="MF_00208">
    <property type="entry name" value="MurE"/>
    <property type="match status" value="1"/>
</dbReference>
<feature type="binding site" evidence="8">
    <location>
        <begin position="486"/>
        <end position="489"/>
    </location>
    <ligand>
        <name>meso-2,6-diaminopimelate</name>
        <dbReference type="ChEBI" id="CHEBI:57791"/>
    </ligand>
</feature>
<keyword evidence="13" id="KW-1185">Reference proteome</keyword>
<feature type="binding site" evidence="8">
    <location>
        <position position="543"/>
    </location>
    <ligand>
        <name>meso-2,6-diaminopimelate</name>
        <dbReference type="ChEBI" id="CHEBI:57791"/>
    </ligand>
</feature>
<keyword evidence="8 9" id="KW-0131">Cell cycle</keyword>
<dbReference type="GO" id="GO:0000287">
    <property type="term" value="F:magnesium ion binding"/>
    <property type="evidence" value="ECO:0007669"/>
    <property type="project" value="UniProtKB-UniRule"/>
</dbReference>
<dbReference type="Gene3D" id="3.90.190.20">
    <property type="entry name" value="Mur ligase, C-terminal domain"/>
    <property type="match status" value="1"/>
</dbReference>
<feature type="short sequence motif" description="Meso-diaminopimelate recognition motif" evidence="8">
    <location>
        <begin position="486"/>
        <end position="489"/>
    </location>
</feature>
<feature type="binding site" evidence="8">
    <location>
        <position position="539"/>
    </location>
    <ligand>
        <name>meso-2,6-diaminopimelate</name>
        <dbReference type="ChEBI" id="CHEBI:57791"/>
    </ligand>
</feature>
<evidence type="ECO:0000313" key="13">
    <source>
        <dbReference type="Proteomes" id="UP000188357"/>
    </source>
</evidence>
<comment type="subcellular location">
    <subcellularLocation>
        <location evidence="8 9">Cytoplasm</location>
    </subcellularLocation>
</comment>
<keyword evidence="8 9" id="KW-0573">Peptidoglycan synthesis</keyword>